<dbReference type="AlphaFoldDB" id="A0A2A6RPG1"/>
<feature type="region of interest" description="Disordered" evidence="1">
    <location>
        <begin position="40"/>
        <end position="60"/>
    </location>
</feature>
<reference evidence="3" key="1">
    <citation type="submission" date="2017-08" db="EMBL/GenBank/DDBJ databases">
        <authorList>
            <person name="Grouzdev D.S."/>
            <person name="Gaisin V.A."/>
            <person name="Rysina M.S."/>
            <person name="Gorlenko V.M."/>
        </authorList>
    </citation>
    <scope>NUCLEOTIDE SEQUENCE [LARGE SCALE GENOMIC DNA]</scope>
    <source>
        <strain evidence="3">Kir15-3F</strain>
    </source>
</reference>
<accession>A0A2A6RPG1</accession>
<dbReference type="RefSeq" id="WP_097642373.1">
    <property type="nucleotide sequence ID" value="NZ_NQWI01000004.1"/>
</dbReference>
<comment type="caution">
    <text evidence="2">The sequence shown here is derived from an EMBL/GenBank/DDBJ whole genome shotgun (WGS) entry which is preliminary data.</text>
</comment>
<organism evidence="2 3">
    <name type="scientific">Candidatus Viridilinea mediisalina</name>
    <dbReference type="NCBI Taxonomy" id="2024553"/>
    <lineage>
        <taxon>Bacteria</taxon>
        <taxon>Bacillati</taxon>
        <taxon>Chloroflexota</taxon>
        <taxon>Chloroflexia</taxon>
        <taxon>Chloroflexales</taxon>
        <taxon>Chloroflexineae</taxon>
        <taxon>Oscillochloridaceae</taxon>
        <taxon>Candidatus Viridilinea</taxon>
    </lineage>
</organism>
<gene>
    <name evidence="2" type="ORF">CJ255_01740</name>
</gene>
<evidence type="ECO:0008006" key="4">
    <source>
        <dbReference type="Google" id="ProtNLM"/>
    </source>
</evidence>
<protein>
    <recommendedName>
        <fullName evidence="4">Phytase-like domain-containing protein</fullName>
    </recommendedName>
</protein>
<dbReference type="OrthoDB" id="932879at2"/>
<dbReference type="Proteomes" id="UP000220527">
    <property type="component" value="Unassembled WGS sequence"/>
</dbReference>
<keyword evidence="3" id="KW-1185">Reference proteome</keyword>
<evidence type="ECO:0000313" key="3">
    <source>
        <dbReference type="Proteomes" id="UP000220527"/>
    </source>
</evidence>
<evidence type="ECO:0000313" key="2">
    <source>
        <dbReference type="EMBL" id="PDW04791.1"/>
    </source>
</evidence>
<proteinExistence type="predicted"/>
<name>A0A2A6RPG1_9CHLR</name>
<sequence>MPQRPRSTPFRRPTSGLSVSLVVVGLVLLALALVVARSTRPATPTGADGERSGLPIPTDDCRSLPGFMANPEIGLSGGGLALATNRSEMGLVLLSTRQPDQTYQHPTWRRAGYLGPIAYDREGNIYVAPTPRLSLADNPLAGATTIWRVAAQSGEMAPFVRLPGAAHERNPYGIIGLSYVCDLHWLYAGHVIGGTPTSEHGGVVAIDLNDGTMRPIVDNTDVMGILVVERGEGYELYLALARSPEVMALPLDANGMPAGDMRPLLDLEQAGASASERVRKLRLVDDELIADLVPFNYSLQTSAANEPNRVAAWRYNATTGQWEVSRRAALP</sequence>
<evidence type="ECO:0000256" key="1">
    <source>
        <dbReference type="SAM" id="MobiDB-lite"/>
    </source>
</evidence>
<dbReference type="EMBL" id="NQWI01000004">
    <property type="protein sequence ID" value="PDW04791.1"/>
    <property type="molecule type" value="Genomic_DNA"/>
</dbReference>